<dbReference type="SUPFAM" id="SSF46955">
    <property type="entry name" value="Putative DNA-binding domain"/>
    <property type="match status" value="1"/>
</dbReference>
<keyword evidence="3" id="KW-1185">Reference proteome</keyword>
<reference evidence="2 3" key="1">
    <citation type="submission" date="2022-11" db="EMBL/GenBank/DDBJ databases">
        <title>Genome Sequencing of Nocardia sp. ON39_IFM12276 and assembly.</title>
        <authorList>
            <person name="Shimojima M."/>
            <person name="Toyokawa M."/>
            <person name="Uesaka K."/>
        </authorList>
    </citation>
    <scope>NUCLEOTIDE SEQUENCE [LARGE SCALE GENOMIC DNA]</scope>
    <source>
        <strain evidence="2 3">IFM 12276</strain>
    </source>
</reference>
<dbReference type="InterPro" id="IPR041657">
    <property type="entry name" value="HTH_17"/>
</dbReference>
<accession>A0ABN6UAM4</accession>
<proteinExistence type="predicted"/>
<evidence type="ECO:0000259" key="1">
    <source>
        <dbReference type="Pfam" id="PF12728"/>
    </source>
</evidence>
<gene>
    <name evidence="2" type="ORF">IFM12276_52630</name>
</gene>
<organism evidence="2 3">
    <name type="scientific">Nocardia sputorum</name>
    <dbReference type="NCBI Taxonomy" id="2984338"/>
    <lineage>
        <taxon>Bacteria</taxon>
        <taxon>Bacillati</taxon>
        <taxon>Actinomycetota</taxon>
        <taxon>Actinomycetes</taxon>
        <taxon>Mycobacteriales</taxon>
        <taxon>Nocardiaceae</taxon>
        <taxon>Nocardia</taxon>
    </lineage>
</organism>
<dbReference type="RefSeq" id="WP_281875295.1">
    <property type="nucleotide sequence ID" value="NZ_AP026978.1"/>
</dbReference>
<dbReference type="InterPro" id="IPR009061">
    <property type="entry name" value="DNA-bd_dom_put_sf"/>
</dbReference>
<evidence type="ECO:0000313" key="2">
    <source>
        <dbReference type="EMBL" id="BDU02235.1"/>
    </source>
</evidence>
<protein>
    <recommendedName>
        <fullName evidence="1">Helix-turn-helix domain-containing protein</fullName>
    </recommendedName>
</protein>
<dbReference type="Pfam" id="PF12728">
    <property type="entry name" value="HTH_17"/>
    <property type="match status" value="1"/>
</dbReference>
<name>A0ABN6UAM4_9NOCA</name>
<evidence type="ECO:0000313" key="3">
    <source>
        <dbReference type="Proteomes" id="UP001317870"/>
    </source>
</evidence>
<dbReference type="InterPro" id="IPR010093">
    <property type="entry name" value="SinI_DNA-bd"/>
</dbReference>
<dbReference type="NCBIfam" id="TIGR01764">
    <property type="entry name" value="excise"/>
    <property type="match status" value="1"/>
</dbReference>
<sequence length="172" mass="19426">MRACFEYFECFVYFDKEVISVANIRDAKRTEPGAIDADVAARAMRRIKDYLMRHPGEQTIQVAPEHPGDDALVLPRQAVSLLAFILAQAAEGRGVTVVPSHAELTTQQAADMLNVSRPYVVTLLETGEIPFRRVGRHRRIRYDDLKQYQRRAEVKSRAAMDELAQLGQDLGI</sequence>
<dbReference type="Proteomes" id="UP001317870">
    <property type="component" value="Chromosome"/>
</dbReference>
<feature type="domain" description="Helix-turn-helix" evidence="1">
    <location>
        <begin position="104"/>
        <end position="151"/>
    </location>
</feature>
<dbReference type="EMBL" id="AP026978">
    <property type="protein sequence ID" value="BDU02235.1"/>
    <property type="molecule type" value="Genomic_DNA"/>
</dbReference>